<proteinExistence type="predicted"/>
<dbReference type="EMBL" id="LAZR01000819">
    <property type="protein sequence ID" value="KKN57083.1"/>
    <property type="molecule type" value="Genomic_DNA"/>
</dbReference>
<organism evidence="1">
    <name type="scientific">marine sediment metagenome</name>
    <dbReference type="NCBI Taxonomy" id="412755"/>
    <lineage>
        <taxon>unclassified sequences</taxon>
        <taxon>metagenomes</taxon>
        <taxon>ecological metagenomes</taxon>
    </lineage>
</organism>
<gene>
    <name evidence="1" type="ORF">LCGC14_0565550</name>
</gene>
<comment type="caution">
    <text evidence="1">The sequence shown here is derived from an EMBL/GenBank/DDBJ whole genome shotgun (WGS) entry which is preliminary data.</text>
</comment>
<name>A0A0F9UTX0_9ZZZZ</name>
<accession>A0A0F9UTX0</accession>
<evidence type="ECO:0000313" key="1">
    <source>
        <dbReference type="EMBL" id="KKN57083.1"/>
    </source>
</evidence>
<dbReference type="AlphaFoldDB" id="A0A0F9UTX0"/>
<reference evidence="1" key="1">
    <citation type="journal article" date="2015" name="Nature">
        <title>Complex archaea that bridge the gap between prokaryotes and eukaryotes.</title>
        <authorList>
            <person name="Spang A."/>
            <person name="Saw J.H."/>
            <person name="Jorgensen S.L."/>
            <person name="Zaremba-Niedzwiedzka K."/>
            <person name="Martijn J."/>
            <person name="Lind A.E."/>
            <person name="van Eijk R."/>
            <person name="Schleper C."/>
            <person name="Guy L."/>
            <person name="Ettema T.J."/>
        </authorList>
    </citation>
    <scope>NUCLEOTIDE SEQUENCE</scope>
</reference>
<protein>
    <submittedName>
        <fullName evidence="1">Uncharacterized protein</fullName>
    </submittedName>
</protein>
<sequence>MSNKVVSNYSVEIRFRPDAGFLDKRGAVAQSLTSSGAPFKRWNVSANAIDFTRDDNQHIRAFFSYRNLGVLSTPPNASEYFVATAEKFLAAAWEHLPNREFSRAGVRSVLLIETEDFAEAVAAYRRRFLGLTDKEVQAFGGDLIDVGFPMNFVKGKDHFNVITGPMERGQSLQFFRDTHPSLGAILQRVGRLPGGDSDATDLPAVGLFVDVDFFRENLSQHTTVTTMLGLLRRGVKKAQGIADLIEKLITEED</sequence>